<keyword evidence="1" id="KW-0238">DNA-binding</keyword>
<evidence type="ECO:0000259" key="4">
    <source>
        <dbReference type="PROSITE" id="PS51253"/>
    </source>
</evidence>
<accession>A0ABP0UF63</accession>
<evidence type="ECO:0000313" key="5">
    <source>
        <dbReference type="EMBL" id="CAK9220043.1"/>
    </source>
</evidence>
<dbReference type="InterPro" id="IPR009057">
    <property type="entry name" value="Homeodomain-like_sf"/>
</dbReference>
<evidence type="ECO:0000256" key="2">
    <source>
        <dbReference type="ARBA" id="ARBA00023242"/>
    </source>
</evidence>
<organism evidence="5 6">
    <name type="scientific">Sphagnum troendelagicum</name>
    <dbReference type="NCBI Taxonomy" id="128251"/>
    <lineage>
        <taxon>Eukaryota</taxon>
        <taxon>Viridiplantae</taxon>
        <taxon>Streptophyta</taxon>
        <taxon>Embryophyta</taxon>
        <taxon>Bryophyta</taxon>
        <taxon>Sphagnophytina</taxon>
        <taxon>Sphagnopsida</taxon>
        <taxon>Sphagnales</taxon>
        <taxon>Sphagnaceae</taxon>
        <taxon>Sphagnum</taxon>
    </lineage>
</organism>
<dbReference type="Pfam" id="PF03221">
    <property type="entry name" value="HTH_Tnp_Tc5"/>
    <property type="match status" value="1"/>
</dbReference>
<feature type="region of interest" description="Disordered" evidence="3">
    <location>
        <begin position="1"/>
        <end position="21"/>
    </location>
</feature>
<reference evidence="5" key="1">
    <citation type="submission" date="2024-02" db="EMBL/GenBank/DDBJ databases">
        <authorList>
            <consortium name="ELIXIR-Norway"/>
            <consortium name="Elixir Norway"/>
        </authorList>
    </citation>
    <scope>NUCLEOTIDE SEQUENCE</scope>
</reference>
<dbReference type="SUPFAM" id="SSF46689">
    <property type="entry name" value="Homeodomain-like"/>
    <property type="match status" value="1"/>
</dbReference>
<dbReference type="PROSITE" id="PS51253">
    <property type="entry name" value="HTH_CENPB"/>
    <property type="match status" value="1"/>
</dbReference>
<evidence type="ECO:0000256" key="3">
    <source>
        <dbReference type="SAM" id="MobiDB-lite"/>
    </source>
</evidence>
<feature type="domain" description="HTH CENPB-type" evidence="4">
    <location>
        <begin position="63"/>
        <end position="136"/>
    </location>
</feature>
<dbReference type="EMBL" id="OZ019895">
    <property type="protein sequence ID" value="CAK9220043.1"/>
    <property type="molecule type" value="Genomic_DNA"/>
</dbReference>
<protein>
    <recommendedName>
        <fullName evidence="4">HTH CENPB-type domain-containing protein</fullName>
    </recommendedName>
</protein>
<dbReference type="Gene3D" id="1.10.10.60">
    <property type="entry name" value="Homeodomain-like"/>
    <property type="match status" value="1"/>
</dbReference>
<proteinExistence type="predicted"/>
<keyword evidence="6" id="KW-1185">Reference proteome</keyword>
<dbReference type="Pfam" id="PF05225">
    <property type="entry name" value="HTH_psq"/>
    <property type="match status" value="1"/>
</dbReference>
<sequence length="197" mass="22582">MKMSEMKKAARKGQRMGKWTEESMKEAIDAVERGEDSIRKIAKRFCISASSIRDWMSGKTSSKKKGPPTVLSKEEEHAIVAWCLQTQKESEGMTFFMLSQKVADVCQGRETPFRNGVPGRRWLEWFKKRHPSVVLEPAQAMKAKSRSNSEQERLAVNQKTALEKAREDLCIDEQEQAQNQEAMMMNPIYCMEPVYGV</sequence>
<gene>
    <name evidence="5" type="ORF">CSSPTR1EN2_LOCUS15112</name>
</gene>
<dbReference type="InterPro" id="IPR007889">
    <property type="entry name" value="HTH_Psq"/>
</dbReference>
<dbReference type="InterPro" id="IPR006600">
    <property type="entry name" value="HTH_CenpB_DNA-bd_dom"/>
</dbReference>
<name>A0ABP0UF63_9BRYO</name>
<evidence type="ECO:0000313" key="6">
    <source>
        <dbReference type="Proteomes" id="UP001497512"/>
    </source>
</evidence>
<evidence type="ECO:0000256" key="1">
    <source>
        <dbReference type="ARBA" id="ARBA00023125"/>
    </source>
</evidence>
<dbReference type="Proteomes" id="UP001497512">
    <property type="component" value="Chromosome 3"/>
</dbReference>
<keyword evidence="2" id="KW-0539">Nucleus</keyword>